<feature type="region of interest" description="Disordered" evidence="1">
    <location>
        <begin position="278"/>
        <end position="418"/>
    </location>
</feature>
<feature type="region of interest" description="Disordered" evidence="1">
    <location>
        <begin position="437"/>
        <end position="460"/>
    </location>
</feature>
<sequence>MKRFSRCVLILILVAILSGVSGYMYENKMIYPMYESTTQLYVVPGEENEASIRANNGGLKEDFTIIFKSSVVISAAQRVAGTSEDIAQYLTVSSPANSNIVEIKCVNPDQNTAKKYVDAVATTAVKTTSIIPVKSIQILSEGTSTGVAFKPDLYRNTIIITAIASAVCLFIEIIVCLCISAFKSKDEDFNHEFEYERRFGNVEYIDHKPDLIETSKDKKEKVLKHSNKKNKDEDILINIEDEKQVYEADDEEDLDEDILREAAQDEDILKDTDTIEEAEDEADYEAQAEVAATISEDNAGTQLDNANKNVKPASASTVQSASVEAPVSTAQSASVEAPDSTVQSASVEAPVSTVQSVSVEAPVDAEQSSSAEVPARTETLASAVEVEKPVQEVKAAEPVNEADQSAQESDAASQKANVVSEPVVSAVGAEVDKAQLNNAGNNTDLNNNTDINDSEEVNSESRKFRILGTIRK</sequence>
<feature type="compositionally biased region" description="Low complexity" evidence="1">
    <location>
        <begin position="401"/>
        <end position="414"/>
    </location>
</feature>
<comment type="caution">
    <text evidence="3">The sequence shown here is derived from an EMBL/GenBank/DDBJ whole genome shotgun (WGS) entry which is preliminary data.</text>
</comment>
<evidence type="ECO:0000313" key="3">
    <source>
        <dbReference type="EMBL" id="MEQ2379099.1"/>
    </source>
</evidence>
<reference evidence="3 4" key="1">
    <citation type="submission" date="2024-03" db="EMBL/GenBank/DDBJ databases">
        <title>Human intestinal bacterial collection.</title>
        <authorList>
            <person name="Pauvert C."/>
            <person name="Hitch T.C.A."/>
            <person name="Clavel T."/>
        </authorList>
    </citation>
    <scope>NUCLEOTIDE SEQUENCE [LARGE SCALE GENOMIC DNA]</scope>
    <source>
        <strain evidence="3 4">CLA-AA-H255</strain>
    </source>
</reference>
<proteinExistence type="predicted"/>
<dbReference type="EMBL" id="JBBMER010000003">
    <property type="protein sequence ID" value="MEQ2379099.1"/>
    <property type="molecule type" value="Genomic_DNA"/>
</dbReference>
<feature type="compositionally biased region" description="Basic and acidic residues" evidence="1">
    <location>
        <begin position="385"/>
        <end position="395"/>
    </location>
</feature>
<evidence type="ECO:0000256" key="1">
    <source>
        <dbReference type="SAM" id="MobiDB-lite"/>
    </source>
</evidence>
<keyword evidence="2" id="KW-0472">Membrane</keyword>
<evidence type="ECO:0000256" key="2">
    <source>
        <dbReference type="SAM" id="Phobius"/>
    </source>
</evidence>
<organism evidence="3 4">
    <name type="scientific">[Lactobacillus] rogosae</name>
    <dbReference type="NCBI Taxonomy" id="706562"/>
    <lineage>
        <taxon>Bacteria</taxon>
        <taxon>Bacillati</taxon>
        <taxon>Bacillota</taxon>
        <taxon>Clostridia</taxon>
        <taxon>Lachnospirales</taxon>
        <taxon>Lachnospiraceae</taxon>
        <taxon>Lachnospira</taxon>
    </lineage>
</organism>
<dbReference type="Proteomes" id="UP001442364">
    <property type="component" value="Unassembled WGS sequence"/>
</dbReference>
<feature type="compositionally biased region" description="Low complexity" evidence="1">
    <location>
        <begin position="437"/>
        <end position="451"/>
    </location>
</feature>
<protein>
    <recommendedName>
        <fullName evidence="5">Capsular polysaccharide biosynthesis protein</fullName>
    </recommendedName>
</protein>
<keyword evidence="2" id="KW-0812">Transmembrane</keyword>
<keyword evidence="4" id="KW-1185">Reference proteome</keyword>
<evidence type="ECO:0000313" key="4">
    <source>
        <dbReference type="Proteomes" id="UP001442364"/>
    </source>
</evidence>
<keyword evidence="2" id="KW-1133">Transmembrane helix</keyword>
<feature type="transmembrane region" description="Helical" evidence="2">
    <location>
        <begin position="158"/>
        <end position="182"/>
    </location>
</feature>
<dbReference type="RefSeq" id="WP_090140477.1">
    <property type="nucleotide sequence ID" value="NZ_JBBMER010000003.1"/>
</dbReference>
<name>A0ABV1BW49_9FIRM</name>
<gene>
    <name evidence="3" type="ORF">WMO14_04275</name>
</gene>
<evidence type="ECO:0008006" key="5">
    <source>
        <dbReference type="Google" id="ProtNLM"/>
    </source>
</evidence>
<feature type="compositionally biased region" description="Polar residues" evidence="1">
    <location>
        <begin position="295"/>
        <end position="358"/>
    </location>
</feature>
<accession>A0ABV1BW49</accession>